<dbReference type="EMBL" id="JABFTP020000062">
    <property type="protein sequence ID" value="KAL3273026.1"/>
    <property type="molecule type" value="Genomic_DNA"/>
</dbReference>
<accession>A0ABD2N3X0</accession>
<keyword evidence="2" id="KW-1185">Reference proteome</keyword>
<comment type="caution">
    <text evidence="1">The sequence shown here is derived from an EMBL/GenBank/DDBJ whole genome shotgun (WGS) entry which is preliminary data.</text>
</comment>
<dbReference type="AlphaFoldDB" id="A0ABD2N3X0"/>
<reference evidence="1 2" key="1">
    <citation type="journal article" date="2021" name="BMC Biol.">
        <title>Horizontally acquired antibacterial genes associated with adaptive radiation of ladybird beetles.</title>
        <authorList>
            <person name="Li H.S."/>
            <person name="Tang X.F."/>
            <person name="Huang Y.H."/>
            <person name="Xu Z.Y."/>
            <person name="Chen M.L."/>
            <person name="Du X.Y."/>
            <person name="Qiu B.Y."/>
            <person name="Chen P.T."/>
            <person name="Zhang W."/>
            <person name="Slipinski A."/>
            <person name="Escalona H.E."/>
            <person name="Waterhouse R.M."/>
            <person name="Zwick A."/>
            <person name="Pang H."/>
        </authorList>
    </citation>
    <scope>NUCLEOTIDE SEQUENCE [LARGE SCALE GENOMIC DNA]</scope>
    <source>
        <strain evidence="1">SYSU2018</strain>
    </source>
</reference>
<evidence type="ECO:0000313" key="1">
    <source>
        <dbReference type="EMBL" id="KAL3273026.1"/>
    </source>
</evidence>
<dbReference type="Proteomes" id="UP001516400">
    <property type="component" value="Unassembled WGS sequence"/>
</dbReference>
<protein>
    <submittedName>
        <fullName evidence="1">Uncharacterized protein</fullName>
    </submittedName>
</protein>
<proteinExistence type="predicted"/>
<name>A0ABD2N3X0_9CUCU</name>
<sequence>MENPDSKRALTIHDTILNISAAWEAIKPETNQNCYKKAGFRNNGVDDVLEGEKEPIKLQGFPRYSSIDNNVAPYEFQTIEDLIETANNTQKEAQSIMMKMNDDTGPTIDHCGTPALILRKVYLGYPCTLNRYRLSPALATAVSQPKVLLRSQKIPDLMWCNTFFKNP</sequence>
<gene>
    <name evidence="1" type="ORF">HHI36_014482</name>
</gene>
<evidence type="ECO:0000313" key="2">
    <source>
        <dbReference type="Proteomes" id="UP001516400"/>
    </source>
</evidence>
<organism evidence="1 2">
    <name type="scientific">Cryptolaemus montrouzieri</name>
    <dbReference type="NCBI Taxonomy" id="559131"/>
    <lineage>
        <taxon>Eukaryota</taxon>
        <taxon>Metazoa</taxon>
        <taxon>Ecdysozoa</taxon>
        <taxon>Arthropoda</taxon>
        <taxon>Hexapoda</taxon>
        <taxon>Insecta</taxon>
        <taxon>Pterygota</taxon>
        <taxon>Neoptera</taxon>
        <taxon>Endopterygota</taxon>
        <taxon>Coleoptera</taxon>
        <taxon>Polyphaga</taxon>
        <taxon>Cucujiformia</taxon>
        <taxon>Coccinelloidea</taxon>
        <taxon>Coccinellidae</taxon>
        <taxon>Scymninae</taxon>
        <taxon>Scymnini</taxon>
        <taxon>Cryptolaemus</taxon>
    </lineage>
</organism>